<accession>A0A939M2F2</accession>
<evidence type="ECO:0000313" key="3">
    <source>
        <dbReference type="Proteomes" id="UP000664702"/>
    </source>
</evidence>
<evidence type="ECO:0000313" key="1">
    <source>
        <dbReference type="EMBL" id="MBO1861732.1"/>
    </source>
</evidence>
<dbReference type="EMBL" id="CP086136">
    <property type="protein sequence ID" value="UEM14610.1"/>
    <property type="molecule type" value="Genomic_DNA"/>
</dbReference>
<sequence length="105" mass="12476">MADGRRKWLRREEHVFGALEISHYRPKERPNSVRIVHPKNDEEAWWPLFDETGSTLFPELMAELNEIKQTTVSGLVFRRDHSHRRSPTPLPWITAKQDLRYLRGS</sequence>
<reference evidence="2 3" key="2">
    <citation type="journal article" date="2022" name="Int. J. Syst. Evol. Microbiol.">
        <title>Strains of Bradyrhizobium barranii sp. nov. associated with legumes native to Canada are symbionts of soybeans and belong to different subspecies (subsp. barranii subsp. nov. and subsp. apii subsp. nov.) and symbiovars (sv. glycinearum and sv. septentrionale).</title>
        <authorList>
            <person name="Bromfield E.S.P."/>
            <person name="Cloutier S."/>
            <person name="Wasai-Hara S."/>
            <person name="Minamisawa K."/>
        </authorList>
    </citation>
    <scope>NUCLEOTIDE SEQUENCE [LARGE SCALE GENOMIC DNA]</scope>
    <source>
        <strain evidence="2 3">144S4</strain>
    </source>
</reference>
<reference evidence="1" key="1">
    <citation type="submission" date="2021-03" db="EMBL/GenBank/DDBJ databases">
        <title>Whole Genome Sequence of Bradyrhizobium sp. Strain 144S4.</title>
        <authorList>
            <person name="Bromfield E.S.P."/>
            <person name="Cloutier S."/>
        </authorList>
    </citation>
    <scope>NUCLEOTIDE SEQUENCE [LARGE SCALE GENOMIC DNA]</scope>
    <source>
        <strain evidence="1">144S4</strain>
    </source>
</reference>
<protein>
    <submittedName>
        <fullName evidence="1">Uncharacterized protein</fullName>
    </submittedName>
</protein>
<proteinExistence type="predicted"/>
<dbReference type="RefSeq" id="WP_208084712.1">
    <property type="nucleotide sequence ID" value="NZ_CP086136.1"/>
</dbReference>
<dbReference type="EMBL" id="JAGEMI010000001">
    <property type="protein sequence ID" value="MBO1861732.1"/>
    <property type="molecule type" value="Genomic_DNA"/>
</dbReference>
<evidence type="ECO:0000313" key="2">
    <source>
        <dbReference type="EMBL" id="UEM14610.1"/>
    </source>
</evidence>
<dbReference type="Proteomes" id="UP000664702">
    <property type="component" value="Chromosome"/>
</dbReference>
<dbReference type="KEGG" id="bban:J4G43_010360"/>
<name>A0A939M2F2_9BRAD</name>
<organism evidence="1">
    <name type="scientific">Bradyrhizobium barranii subsp. barranii</name>
    <dbReference type="NCBI Taxonomy" id="2823807"/>
    <lineage>
        <taxon>Bacteria</taxon>
        <taxon>Pseudomonadati</taxon>
        <taxon>Pseudomonadota</taxon>
        <taxon>Alphaproteobacteria</taxon>
        <taxon>Hyphomicrobiales</taxon>
        <taxon>Nitrobacteraceae</taxon>
        <taxon>Bradyrhizobium</taxon>
        <taxon>Bradyrhizobium barranii</taxon>
    </lineage>
</organism>
<dbReference type="AlphaFoldDB" id="A0A939M2F2"/>
<gene>
    <name evidence="2" type="ORF">J4G43_010360</name>
    <name evidence="1" type="ORF">J4G43_12520</name>
</gene>